<accession>A0A1I8MUW5</accession>
<keyword evidence="12" id="KW-0175">Coiled coil</keyword>
<evidence type="ECO:0000256" key="3">
    <source>
        <dbReference type="ARBA" id="ARBA00022771"/>
    </source>
</evidence>
<keyword evidence="15" id="KW-1185">Reference proteome</keyword>
<dbReference type="InterPro" id="IPR004575">
    <property type="entry name" value="MAT1/Tfb3"/>
</dbReference>
<evidence type="ECO:0000256" key="12">
    <source>
        <dbReference type="SAM" id="Coils"/>
    </source>
</evidence>
<dbReference type="AlphaFoldDB" id="A0A1I8MUW5"/>
<dbReference type="CDD" id="cd16517">
    <property type="entry name" value="RING-HC_MAT1"/>
    <property type="match status" value="1"/>
</dbReference>
<evidence type="ECO:0000256" key="9">
    <source>
        <dbReference type="ARBA" id="ARBA00083888"/>
    </source>
</evidence>
<evidence type="ECO:0000313" key="14">
    <source>
        <dbReference type="EnsemblMetazoa" id="MDOA008678-PA"/>
    </source>
</evidence>
<dbReference type="GO" id="GO:0008270">
    <property type="term" value="F:zinc ion binding"/>
    <property type="evidence" value="ECO:0007669"/>
    <property type="project" value="UniProtKB-KW"/>
</dbReference>
<dbReference type="GO" id="GO:0061575">
    <property type="term" value="F:cyclin-dependent protein serine/threonine kinase activator activity"/>
    <property type="evidence" value="ECO:0007669"/>
    <property type="project" value="UniProtKB-UniRule"/>
</dbReference>
<dbReference type="STRING" id="7370.A0A1I8MUW5"/>
<evidence type="ECO:0000256" key="6">
    <source>
        <dbReference type="ARBA" id="ARBA00074719"/>
    </source>
</evidence>
<comment type="subcellular location">
    <subcellularLocation>
        <location evidence="1 10">Nucleus</location>
    </subcellularLocation>
</comment>
<organism evidence="14">
    <name type="scientific">Musca domestica</name>
    <name type="common">House fly</name>
    <dbReference type="NCBI Taxonomy" id="7370"/>
    <lineage>
        <taxon>Eukaryota</taxon>
        <taxon>Metazoa</taxon>
        <taxon>Ecdysozoa</taxon>
        <taxon>Arthropoda</taxon>
        <taxon>Hexapoda</taxon>
        <taxon>Insecta</taxon>
        <taxon>Pterygota</taxon>
        <taxon>Neoptera</taxon>
        <taxon>Endopterygota</taxon>
        <taxon>Diptera</taxon>
        <taxon>Brachycera</taxon>
        <taxon>Muscomorpha</taxon>
        <taxon>Muscoidea</taxon>
        <taxon>Muscidae</taxon>
        <taxon>Musca</taxon>
    </lineage>
</organism>
<gene>
    <name evidence="14" type="primary">101889973</name>
    <name evidence="16" type="synonym">LOC101889973</name>
</gene>
<dbReference type="InterPro" id="IPR015877">
    <property type="entry name" value="MAT1_centre"/>
</dbReference>
<dbReference type="KEGG" id="mde:101889973"/>
<dbReference type="InterPro" id="IPR017907">
    <property type="entry name" value="Znf_RING_CS"/>
</dbReference>
<feature type="coiled-coil region" evidence="12">
    <location>
        <begin position="143"/>
        <end position="190"/>
    </location>
</feature>
<dbReference type="InterPro" id="IPR001841">
    <property type="entry name" value="Znf_RING"/>
</dbReference>
<keyword evidence="10" id="KW-0131">Cell cycle</keyword>
<dbReference type="PIRSF" id="PIRSF003338">
    <property type="entry name" value="MAT1_metazoa"/>
    <property type="match status" value="1"/>
</dbReference>
<keyword evidence="5 10" id="KW-0539">Nucleus</keyword>
<comment type="subunit">
    <text evidence="10">Associates with CDK7 and cyclin H.</text>
</comment>
<dbReference type="Gene3D" id="3.30.40.10">
    <property type="entry name" value="Zinc/RING finger domain, C3HC4 (zinc finger)"/>
    <property type="match status" value="1"/>
</dbReference>
<dbReference type="NCBIfam" id="TIGR00570">
    <property type="entry name" value="cdk7"/>
    <property type="match status" value="1"/>
</dbReference>
<dbReference type="GO" id="GO:0016301">
    <property type="term" value="F:kinase activity"/>
    <property type="evidence" value="ECO:0007669"/>
    <property type="project" value="UniProtKB-KW"/>
</dbReference>
<keyword evidence="16" id="KW-0418">Kinase</keyword>
<dbReference type="PROSITE" id="PS00518">
    <property type="entry name" value="ZF_RING_1"/>
    <property type="match status" value="1"/>
</dbReference>
<keyword evidence="10" id="KW-0804">Transcription</keyword>
<dbReference type="FunFam" id="3.30.40.10:FF:000037">
    <property type="entry name" value="Cdk-activating kinase assembly factor MAT1, centre"/>
    <property type="match status" value="1"/>
</dbReference>
<dbReference type="Proteomes" id="UP001652621">
    <property type="component" value="Unplaced"/>
</dbReference>
<reference evidence="16" key="2">
    <citation type="submission" date="2025-04" db="UniProtKB">
        <authorList>
            <consortium name="RefSeq"/>
        </authorList>
    </citation>
    <scope>IDENTIFICATION</scope>
    <source>
        <strain evidence="16">Aabys</strain>
    </source>
</reference>
<evidence type="ECO:0000313" key="15">
    <source>
        <dbReference type="Proteomes" id="UP001652621"/>
    </source>
</evidence>
<evidence type="ECO:0000256" key="4">
    <source>
        <dbReference type="ARBA" id="ARBA00022833"/>
    </source>
</evidence>
<dbReference type="eggNOG" id="KOG3800">
    <property type="taxonomic scope" value="Eukaryota"/>
</dbReference>
<dbReference type="Pfam" id="PF17121">
    <property type="entry name" value="zf-C3HC4_5"/>
    <property type="match status" value="1"/>
</dbReference>
<dbReference type="VEuPathDB" id="VectorBase:MDOMA2_011553"/>
<evidence type="ECO:0000256" key="11">
    <source>
        <dbReference type="PROSITE-ProRule" id="PRU00175"/>
    </source>
</evidence>
<name>A0A1I8MUW5_MUSDO</name>
<dbReference type="PROSITE" id="PS50089">
    <property type="entry name" value="ZF_RING_2"/>
    <property type="match status" value="1"/>
</dbReference>
<evidence type="ECO:0000313" key="16">
    <source>
        <dbReference type="RefSeq" id="XP_005179971.1"/>
    </source>
</evidence>
<dbReference type="VEuPathDB" id="VectorBase:MDOA008678"/>
<evidence type="ECO:0000256" key="5">
    <source>
        <dbReference type="ARBA" id="ARBA00023242"/>
    </source>
</evidence>
<dbReference type="SMART" id="SM00184">
    <property type="entry name" value="RING"/>
    <property type="match status" value="1"/>
</dbReference>
<dbReference type="PANTHER" id="PTHR12683:SF13">
    <property type="entry name" value="CDK-ACTIVATING KINASE ASSEMBLY FACTOR MAT1"/>
    <property type="match status" value="1"/>
</dbReference>
<dbReference type="Pfam" id="PF25811">
    <property type="entry name" value="CAK-anch_MAT1"/>
    <property type="match status" value="1"/>
</dbReference>
<evidence type="ECO:0000256" key="8">
    <source>
        <dbReference type="ARBA" id="ARBA00077720"/>
    </source>
</evidence>
<evidence type="ECO:0000256" key="10">
    <source>
        <dbReference type="PIRNR" id="PIRNR003338"/>
    </source>
</evidence>
<evidence type="ECO:0000256" key="2">
    <source>
        <dbReference type="ARBA" id="ARBA00022723"/>
    </source>
</evidence>
<proteinExistence type="predicted"/>
<comment type="function">
    <text evidence="10">Stabilizes the cyclin H-CDK7 complex to form a functional CDK-activating kinase (CAK) enzymatic complex.</text>
</comment>
<dbReference type="EnsemblMetazoa" id="MDOA008678-RA">
    <property type="protein sequence ID" value="MDOA008678-PA"/>
    <property type="gene ID" value="MDOA008678"/>
</dbReference>
<dbReference type="OrthoDB" id="5963at2759"/>
<keyword evidence="16" id="KW-0808">Transferase</keyword>
<feature type="domain" description="RING-type" evidence="13">
    <location>
        <begin position="6"/>
        <end position="50"/>
    </location>
</feature>
<sequence length="317" mass="36614">MDDQACPRCKTTKYRNPSLKLMVNVCGHTLCESCVDLLFLKGSGSCPQCNVALRRNNFRIQLFEDPMVEKEVDIRKRILRDYNKKEDDFNSLQEYNDYLEEIETIIYNLCNNIDIIGTNKRIEQYKKDNREVIQRNRTRMGREEIELEEMLELEKTQEELRRQELLNLEAEQKKKKAREKEALIDELMCSGKDANAIVNEFAVKVEKLREEEKQLPPPPKPATQFSSGIKFGRSADHQFLPVPKVEEGPVYIHERPVLYMEGPAAPPVQEIESRGYMAHVRGENLTERAGGYRATYACQRALLEAMQGLFHGAAVAN</sequence>
<evidence type="ECO:0000256" key="7">
    <source>
        <dbReference type="ARBA" id="ARBA00077380"/>
    </source>
</evidence>
<dbReference type="Pfam" id="PF06391">
    <property type="entry name" value="MAT1"/>
    <property type="match status" value="1"/>
</dbReference>
<dbReference type="GO" id="GO:0006289">
    <property type="term" value="P:nucleotide-excision repair"/>
    <property type="evidence" value="ECO:0007669"/>
    <property type="project" value="InterPro"/>
</dbReference>
<protein>
    <recommendedName>
        <fullName evidence="6 10">CDK-activating kinase assembly factor MAT1</fullName>
    </recommendedName>
    <alternativeName>
        <fullName evidence="9 10">CDK7/cyclin-H assembly factor</fullName>
    </alternativeName>
    <alternativeName>
        <fullName evidence="7 10">Menage a trois</fullName>
    </alternativeName>
    <alternativeName>
        <fullName evidence="8 10">RING finger protein MAT1</fullName>
    </alternativeName>
</protein>
<dbReference type="InterPro" id="IPR057657">
    <property type="entry name" value="MAT1_CAK-anch"/>
</dbReference>
<keyword evidence="2" id="KW-0479">Metal-binding</keyword>
<dbReference type="InterPro" id="IPR013083">
    <property type="entry name" value="Znf_RING/FYVE/PHD"/>
</dbReference>
<evidence type="ECO:0000256" key="1">
    <source>
        <dbReference type="ARBA" id="ARBA00004123"/>
    </source>
</evidence>
<keyword evidence="4" id="KW-0862">Zinc</keyword>
<dbReference type="GO" id="GO:0005675">
    <property type="term" value="C:transcription factor TFIIH holo complex"/>
    <property type="evidence" value="ECO:0007669"/>
    <property type="project" value="UniProtKB-UniRule"/>
</dbReference>
<dbReference type="RefSeq" id="XP_005179971.1">
    <property type="nucleotide sequence ID" value="XM_005179914.3"/>
</dbReference>
<dbReference type="SUPFAM" id="SSF57850">
    <property type="entry name" value="RING/U-box"/>
    <property type="match status" value="1"/>
</dbReference>
<reference evidence="14" key="1">
    <citation type="submission" date="2020-05" db="UniProtKB">
        <authorList>
            <consortium name="EnsemblMetazoa"/>
        </authorList>
    </citation>
    <scope>IDENTIFICATION</scope>
    <source>
        <strain evidence="14">Aabys</strain>
    </source>
</reference>
<evidence type="ECO:0000259" key="13">
    <source>
        <dbReference type="PROSITE" id="PS50089"/>
    </source>
</evidence>
<dbReference type="GO" id="GO:0006357">
    <property type="term" value="P:regulation of transcription by RNA polymerase II"/>
    <property type="evidence" value="ECO:0007669"/>
    <property type="project" value="TreeGrafter"/>
</dbReference>
<keyword evidence="10" id="KW-0805">Transcription regulation</keyword>
<dbReference type="PANTHER" id="PTHR12683">
    <property type="entry name" value="CDK-ACTIVATING KINASE ASSEMBLY FACTOR MAT1"/>
    <property type="match status" value="1"/>
</dbReference>
<keyword evidence="3 11" id="KW-0863">Zinc-finger</keyword>